<reference evidence="5" key="1">
    <citation type="submission" date="2019-06" db="EMBL/GenBank/DDBJ databases">
        <title>Alistipes onderdonkii subsp. vulgaris subsp. nov., Alistipes dispar sp. nov. and Alistipes communis sp. nov., isolated from human faeces, and creation of Alistipes onderdonkii subsp. onderdonkii subsp. nov.</title>
        <authorList>
            <person name="Sakamoto M."/>
            <person name="Ikeyama N."/>
            <person name="Ogata Y."/>
            <person name="Suda W."/>
            <person name="Iino T."/>
            <person name="Hattori M."/>
            <person name="Ohkuma M."/>
        </authorList>
    </citation>
    <scope>NUCLEOTIDE SEQUENCE [LARGE SCALE GENOMIC DNA]</scope>
    <source>
        <strain evidence="5">5CPEGH6</strain>
    </source>
</reference>
<evidence type="ECO:0000313" key="4">
    <source>
        <dbReference type="EMBL" id="BBL06802.1"/>
    </source>
</evidence>
<dbReference type="InterPro" id="IPR043519">
    <property type="entry name" value="NT_sf"/>
</dbReference>
<dbReference type="CDD" id="cd05399">
    <property type="entry name" value="NT_Rel-Spo_like"/>
    <property type="match status" value="1"/>
</dbReference>
<dbReference type="Gene3D" id="1.10.3210.10">
    <property type="entry name" value="Hypothetical protein af1432"/>
    <property type="match status" value="1"/>
</dbReference>
<evidence type="ECO:0000259" key="3">
    <source>
        <dbReference type="PROSITE" id="PS51880"/>
    </source>
</evidence>
<dbReference type="InterPro" id="IPR012675">
    <property type="entry name" value="Beta-grasp_dom_sf"/>
</dbReference>
<dbReference type="PANTHER" id="PTHR21262">
    <property type="entry name" value="GUANOSINE-3',5'-BIS DIPHOSPHATE 3'-PYROPHOSPHOHYDROLASE"/>
    <property type="match status" value="1"/>
</dbReference>
<dbReference type="Pfam" id="PF04607">
    <property type="entry name" value="RelA_SpoT"/>
    <property type="match status" value="1"/>
</dbReference>
<proteinExistence type="inferred from homology"/>
<organism evidence="4 5">
    <name type="scientific">Alistipes dispar</name>
    <dbReference type="NCBI Taxonomy" id="2585119"/>
    <lineage>
        <taxon>Bacteria</taxon>
        <taxon>Pseudomonadati</taxon>
        <taxon>Bacteroidota</taxon>
        <taxon>Bacteroidia</taxon>
        <taxon>Bacteroidales</taxon>
        <taxon>Rikenellaceae</taxon>
        <taxon>Alistipes</taxon>
    </lineage>
</organism>
<evidence type="ECO:0000256" key="2">
    <source>
        <dbReference type="SAM" id="MobiDB-lite"/>
    </source>
</evidence>
<evidence type="ECO:0000256" key="1">
    <source>
        <dbReference type="RuleBase" id="RU003847"/>
    </source>
</evidence>
<dbReference type="InterPro" id="IPR045865">
    <property type="entry name" value="ACT-like_dom_sf"/>
</dbReference>
<dbReference type="SMART" id="SM00954">
    <property type="entry name" value="RelA_SpoT"/>
    <property type="match status" value="1"/>
</dbReference>
<dbReference type="SUPFAM" id="SSF109604">
    <property type="entry name" value="HD-domain/PDEase-like"/>
    <property type="match status" value="1"/>
</dbReference>
<dbReference type="InterPro" id="IPR004095">
    <property type="entry name" value="TGS"/>
</dbReference>
<evidence type="ECO:0000313" key="5">
    <source>
        <dbReference type="Proteomes" id="UP000319374"/>
    </source>
</evidence>
<gene>
    <name evidence="4" type="ORF">A5CPEGH6_14400</name>
</gene>
<comment type="function">
    <text evidence="1">In eubacteria ppGpp (guanosine 3'-diphosphate 5'-diphosphate) is a mediator of the stringent response that coordinates a variety of cellular activities in response to changes in nutritional abundance.</text>
</comment>
<dbReference type="Gene3D" id="3.30.460.10">
    <property type="entry name" value="Beta Polymerase, domain 2"/>
    <property type="match status" value="1"/>
</dbReference>
<dbReference type="InterPro" id="IPR033655">
    <property type="entry name" value="TGS_RelA/SpoT"/>
</dbReference>
<dbReference type="SUPFAM" id="SSF81301">
    <property type="entry name" value="Nucleotidyltransferase"/>
    <property type="match status" value="1"/>
</dbReference>
<dbReference type="SUPFAM" id="SSF55021">
    <property type="entry name" value="ACT-like"/>
    <property type="match status" value="1"/>
</dbReference>
<dbReference type="SUPFAM" id="SSF81271">
    <property type="entry name" value="TGS-like"/>
    <property type="match status" value="1"/>
</dbReference>
<dbReference type="Pfam" id="PF13328">
    <property type="entry name" value="HD_4"/>
    <property type="match status" value="1"/>
</dbReference>
<feature type="domain" description="TGS" evidence="3">
    <location>
        <begin position="395"/>
        <end position="456"/>
    </location>
</feature>
<comment type="similarity">
    <text evidence="1">Belongs to the relA/spoT family.</text>
</comment>
<dbReference type="GeneID" id="98673417"/>
<dbReference type="InterPro" id="IPR007685">
    <property type="entry name" value="RelA_SpoT"/>
</dbReference>
<dbReference type="OrthoDB" id="9805041at2"/>
<dbReference type="Proteomes" id="UP000319374">
    <property type="component" value="Chromosome"/>
</dbReference>
<dbReference type="RefSeq" id="WP_141428639.1">
    <property type="nucleotide sequence ID" value="NZ_AP019736.1"/>
</dbReference>
<dbReference type="NCBIfam" id="TIGR00691">
    <property type="entry name" value="spoT_relA"/>
    <property type="match status" value="1"/>
</dbReference>
<dbReference type="GO" id="GO:0015969">
    <property type="term" value="P:guanosine tetraphosphate metabolic process"/>
    <property type="evidence" value="ECO:0007669"/>
    <property type="project" value="InterPro"/>
</dbReference>
<dbReference type="KEGG" id="ada:A5CPEGH6_14400"/>
<dbReference type="GO" id="GO:0005886">
    <property type="term" value="C:plasma membrane"/>
    <property type="evidence" value="ECO:0007669"/>
    <property type="project" value="TreeGrafter"/>
</dbReference>
<dbReference type="FunFam" id="3.10.20.30:FF:000002">
    <property type="entry name" value="GTP pyrophosphokinase (RelA/SpoT)"/>
    <property type="match status" value="1"/>
</dbReference>
<dbReference type="Gene3D" id="3.10.20.30">
    <property type="match status" value="1"/>
</dbReference>
<keyword evidence="4" id="KW-0418">Kinase</keyword>
<dbReference type="GO" id="GO:0016301">
    <property type="term" value="F:kinase activity"/>
    <property type="evidence" value="ECO:0007669"/>
    <property type="project" value="UniProtKB-KW"/>
</dbReference>
<dbReference type="Pfam" id="PF13291">
    <property type="entry name" value="ACT_4"/>
    <property type="match status" value="1"/>
</dbReference>
<sequence>MDFSRYENLRALVRANFSETTQRLVDEALEYADGKLAGVCRYDGAPMLDHAAAVASIVISEVGLGRNSAVSSILHDVVRLAHKERPADEFLALTEEIRNRFGEQVVGITMGLANISELKLKTSKEQADNFRDLIVSYSEDPRVILIKLADRLEVMRSLGIFPHEKWRKKSWESMNLYAQIAHKLGLYEIKSELEDIALKYLEPKDYEHIITKLEESAEERRAFIARFLVPITERLDRLGMKYHVKSRTKSIFSIWSKMHKQHVPFEGVYDIFAIRIIIDCPHEEEKRLCWTVYSVVTDFYTPNPNRMRDWISIPKSNGYESLHTTVSAEGRWVEVQIRTERMDAVAERGIAAHWRYKGVGQGAQTSEQWLGRLRELMEDTTHSLAQRFDAKPASGEIFVFTPNGDLRKLPEGATLLDFAFDIHTNLGSTCSGGKVNNRAVSIREPLRNGDIVEILTQKNQTPKADWLAFVVTAKARNKIKSFLREEQAKHTRMGREELERKLKNWKLPLTIDEAVGYLARHFKVRTGTEVYALIATQKLDFGTIKELLSRHLSGEAEEQRRAAAAEIERQKAAQQGAKEPPAASQDALVIDDDISKIQYKLARCCNPIKGDEVFGFVTINSGITIHRTDCPNARRMRENYPYRVVEARWRQSAEGAFRVMIRIVAADTTGMANHITEAISRDLKLNIRSINFAAAPNGCLAGTVAVEVPGAGVVDTLVHHIMRIKGVQRAYRIN</sequence>
<dbReference type="CDD" id="cd01668">
    <property type="entry name" value="TGS_RSH"/>
    <property type="match status" value="1"/>
</dbReference>
<dbReference type="Pfam" id="PF02824">
    <property type="entry name" value="TGS"/>
    <property type="match status" value="1"/>
</dbReference>
<dbReference type="AlphaFoldDB" id="A0A4Y1X1C0"/>
<dbReference type="EMBL" id="AP019736">
    <property type="protein sequence ID" value="BBL06802.1"/>
    <property type="molecule type" value="Genomic_DNA"/>
</dbReference>
<dbReference type="PANTHER" id="PTHR21262:SF31">
    <property type="entry name" value="GTP PYROPHOSPHOKINASE"/>
    <property type="match status" value="1"/>
</dbReference>
<dbReference type="InterPro" id="IPR012676">
    <property type="entry name" value="TGS-like"/>
</dbReference>
<dbReference type="InterPro" id="IPR002912">
    <property type="entry name" value="ACT_dom"/>
</dbReference>
<dbReference type="InterPro" id="IPR004811">
    <property type="entry name" value="RelA/Spo_fam"/>
</dbReference>
<dbReference type="Gene3D" id="3.30.70.260">
    <property type="match status" value="1"/>
</dbReference>
<keyword evidence="4" id="KW-0808">Transferase</keyword>
<protein>
    <submittedName>
        <fullName evidence="4">GTP pyrophosphokinase</fullName>
    </submittedName>
</protein>
<name>A0A4Y1X1C0_9BACT</name>
<dbReference type="PROSITE" id="PS51880">
    <property type="entry name" value="TGS"/>
    <property type="match status" value="1"/>
</dbReference>
<keyword evidence="5" id="KW-1185">Reference proteome</keyword>
<accession>A0A4Y1X1C0</accession>
<feature type="region of interest" description="Disordered" evidence="2">
    <location>
        <begin position="566"/>
        <end position="585"/>
    </location>
</feature>